<proteinExistence type="predicted"/>
<dbReference type="Proteomes" id="UP001295469">
    <property type="component" value="Chromosome C06"/>
</dbReference>
<dbReference type="EMBL" id="HG994370">
    <property type="protein sequence ID" value="CAF2063167.1"/>
    <property type="molecule type" value="Genomic_DNA"/>
</dbReference>
<name>A0A816QKT6_BRANA</name>
<evidence type="ECO:0000313" key="1">
    <source>
        <dbReference type="EMBL" id="CAF2063167.1"/>
    </source>
</evidence>
<protein>
    <submittedName>
        <fullName evidence="1">(rape) hypothetical protein</fullName>
    </submittedName>
</protein>
<dbReference type="AlphaFoldDB" id="A0A816QKT6"/>
<gene>
    <name evidence="1" type="ORF">DARMORV10_C06P41520.1</name>
</gene>
<feature type="non-terminal residue" evidence="1">
    <location>
        <position position="167"/>
    </location>
</feature>
<sequence length="167" mass="18753">MRGIESKLNDENGSSKFISANTKSPRPLIAVKPLFLRWRISHKRRYLECKAFFTETPSKHEAIHDSDVTQSAALISHGSVDVKCTILLLPAYICMFASLPLTSHGIICLTLAKFFPQQLTNVAGAAIHGSFEFGSDAFEKLLKRKVGEKKAHTTMRRTRRRLATQPR</sequence>
<accession>A0A816QKT6</accession>
<organism evidence="1">
    <name type="scientific">Brassica napus</name>
    <name type="common">Rape</name>
    <dbReference type="NCBI Taxonomy" id="3708"/>
    <lineage>
        <taxon>Eukaryota</taxon>
        <taxon>Viridiplantae</taxon>
        <taxon>Streptophyta</taxon>
        <taxon>Embryophyta</taxon>
        <taxon>Tracheophyta</taxon>
        <taxon>Spermatophyta</taxon>
        <taxon>Magnoliopsida</taxon>
        <taxon>eudicotyledons</taxon>
        <taxon>Gunneridae</taxon>
        <taxon>Pentapetalae</taxon>
        <taxon>rosids</taxon>
        <taxon>malvids</taxon>
        <taxon>Brassicales</taxon>
        <taxon>Brassicaceae</taxon>
        <taxon>Brassiceae</taxon>
        <taxon>Brassica</taxon>
    </lineage>
</organism>
<reference evidence="1" key="1">
    <citation type="submission" date="2021-01" db="EMBL/GenBank/DDBJ databases">
        <authorList>
            <consortium name="Genoscope - CEA"/>
            <person name="William W."/>
        </authorList>
    </citation>
    <scope>NUCLEOTIDE SEQUENCE</scope>
</reference>